<dbReference type="PROSITE" id="PS50893">
    <property type="entry name" value="ABC_TRANSPORTER_2"/>
    <property type="match status" value="1"/>
</dbReference>
<feature type="domain" description="ABC transporter" evidence="14">
    <location>
        <begin position="669"/>
        <end position="891"/>
    </location>
</feature>
<evidence type="ECO:0000256" key="9">
    <source>
        <dbReference type="ARBA" id="ARBA00022989"/>
    </source>
</evidence>
<dbReference type="SMART" id="SM00382">
    <property type="entry name" value="AAA"/>
    <property type="match status" value="1"/>
</dbReference>
<keyword evidence="5 13" id="KW-0812">Transmembrane</keyword>
<evidence type="ECO:0000256" key="6">
    <source>
        <dbReference type="ARBA" id="ARBA00022737"/>
    </source>
</evidence>
<evidence type="ECO:0000256" key="12">
    <source>
        <dbReference type="ARBA" id="ARBA00047523"/>
    </source>
</evidence>
<dbReference type="PROSITE" id="PS50929">
    <property type="entry name" value="ABC_TM1F"/>
    <property type="match status" value="1"/>
</dbReference>
<dbReference type="InterPro" id="IPR003439">
    <property type="entry name" value="ABC_transporter-like_ATP-bd"/>
</dbReference>
<keyword evidence="9 13" id="KW-1133">Transmembrane helix</keyword>
<keyword evidence="4" id="KW-0926">Vacuole</keyword>
<dbReference type="Gene3D" id="3.40.50.300">
    <property type="entry name" value="P-loop containing nucleotide triphosphate hydrolases"/>
    <property type="match status" value="1"/>
</dbReference>
<dbReference type="GO" id="GO:0005774">
    <property type="term" value="C:vacuolar membrane"/>
    <property type="evidence" value="ECO:0007669"/>
    <property type="project" value="UniProtKB-SubCell"/>
</dbReference>
<sequence length="1047" mass="117311">MEGFEQFCGGEFWNDTLIIDNTWPQFTDCFMHTALIWVPCGFLWLLLPVYISSVHEHATNVSNPMTCVSMTRLFCCIALVLLSFVTLILRTDGKASSRSLAAFLGDGIDIATYVVMGVLSQYERIKGAQPRAVAFFFWLLSSLCAVVPFYTMIVQKTYEDDLLSFVVLTLSLVLRILGLVLTGFNDTQGGSEYKRVGPMPCPETTCSFPSYLFYWWMTSLVIKGYKKDLEENELWELPPQDQTTTQVPKFEKMWKEEQRRCALINSKLLIPGADKLDLTSVEPVHNGVADMNGATSQATEKTSLLAKQTPGGGYSTNLTPPEGKDRKYPSLLRVIVRLYGWPFMVSFVQKVIADLIFLSTPLLLGVLMSLLSERLPGKEWQAYLVSLVIFLCIPVKSLVFAHSMFRSSRIGIQIKSTFVSAVYNKALTMNNAARNAATVGEIVNLMSVDAQRIQDLFNIFFFAMTTPIQIIVSIVLLYLTIGPSIIVGVILLACLIPLNSYVASKQRTLQNNCLKFKDTRIRMFNEILNGIKVLKLYAWEPSFREKIRSVRAKEVGILLKLAFLNTIMSLSWDMAPYLVTLVTFATYVLWDRNSYLDPGKAFVSLSLFNLLRPPLTLISSMIMYTIQAQVSIKRINRFLVSDDLDPNAVNRDDSAAPHILKSQQKANLSPEWNIYWDRNSSPSLTNINLEVEDGMLVAVVGPVGCGKSSLISAILGEMEVLKGTVTTRGTNGLRPQQAWIQNATLRDNVLFGKPYDRSKYNHVLEACELERDLTILSAGDMTEIGEKGINLSGGQKQRVSLARAVYSERDVYLFDDPLSAVDSHVGKAIFKKVIGPTGLLQGKTRILVTHGVHWLPMVDEIIVMQDGKISERGSYEALLSHNGPFAQFLKTFLTEVAEESTDDGDNDPQVREILERIREKVENVTSDGASSGEELYDVRRRRRRSTLRSDVDDRQHSRKMSRRELDESTAISIVPNKDAEIAGSVIGKLTTVEALETGKVKREVFGVYGRAAGMLAMFTAFFSFCIFQAFSVAANFWLNNWTGIRTF</sequence>
<keyword evidence="10 13" id="KW-0472">Membrane</keyword>
<feature type="domain" description="ABC transmembrane type-1" evidence="15">
    <location>
        <begin position="351"/>
        <end position="627"/>
    </location>
</feature>
<organism evidence="16 17">
    <name type="scientific">Pomacea canaliculata</name>
    <name type="common">Golden apple snail</name>
    <dbReference type="NCBI Taxonomy" id="400727"/>
    <lineage>
        <taxon>Eukaryota</taxon>
        <taxon>Metazoa</taxon>
        <taxon>Spiralia</taxon>
        <taxon>Lophotrochozoa</taxon>
        <taxon>Mollusca</taxon>
        <taxon>Gastropoda</taxon>
        <taxon>Caenogastropoda</taxon>
        <taxon>Architaenioglossa</taxon>
        <taxon>Ampullarioidea</taxon>
        <taxon>Ampullariidae</taxon>
        <taxon>Pomacea</taxon>
    </lineage>
</organism>
<proteinExistence type="inferred from homology"/>
<dbReference type="InterPro" id="IPR003593">
    <property type="entry name" value="AAA+_ATPase"/>
</dbReference>
<feature type="transmembrane region" description="Helical" evidence="13">
    <location>
        <begin position="485"/>
        <end position="502"/>
    </location>
</feature>
<evidence type="ECO:0000256" key="7">
    <source>
        <dbReference type="ARBA" id="ARBA00022741"/>
    </source>
</evidence>
<dbReference type="SUPFAM" id="SSF90123">
    <property type="entry name" value="ABC transporter transmembrane region"/>
    <property type="match status" value="1"/>
</dbReference>
<dbReference type="Pfam" id="PF24357">
    <property type="entry name" value="TMD0_ABC"/>
    <property type="match status" value="1"/>
</dbReference>
<dbReference type="SUPFAM" id="SSF52540">
    <property type="entry name" value="P-loop containing nucleoside triphosphate hydrolases"/>
    <property type="match status" value="1"/>
</dbReference>
<feature type="transmembrane region" description="Helical" evidence="13">
    <location>
        <begin position="162"/>
        <end position="184"/>
    </location>
</feature>
<comment type="catalytic activity">
    <reaction evidence="12">
        <text>leukotriene C4(in) + ATP + H2O = leukotriene C4(out) + ADP + phosphate + H(+)</text>
        <dbReference type="Rhea" id="RHEA:38963"/>
        <dbReference type="ChEBI" id="CHEBI:15377"/>
        <dbReference type="ChEBI" id="CHEBI:15378"/>
        <dbReference type="ChEBI" id="CHEBI:30616"/>
        <dbReference type="ChEBI" id="CHEBI:43474"/>
        <dbReference type="ChEBI" id="CHEBI:57973"/>
        <dbReference type="ChEBI" id="CHEBI:456216"/>
    </reaction>
    <physiologicalReaction direction="left-to-right" evidence="12">
        <dbReference type="Rhea" id="RHEA:38964"/>
    </physiologicalReaction>
</comment>
<feature type="transmembrane region" description="Helical" evidence="13">
    <location>
        <begin position="71"/>
        <end position="89"/>
    </location>
</feature>
<dbReference type="OrthoDB" id="6500128at2759"/>
<dbReference type="STRING" id="400727.A0A2T7P0A4"/>
<comment type="similarity">
    <text evidence="2">Belongs to the ABC transporter superfamily. ABCC family. Conjugate transporter (TC 3.A.1.208) subfamily.</text>
</comment>
<feature type="transmembrane region" description="Helical" evidence="13">
    <location>
        <begin position="383"/>
        <end position="405"/>
    </location>
</feature>
<evidence type="ECO:0000313" key="17">
    <source>
        <dbReference type="Proteomes" id="UP000245119"/>
    </source>
</evidence>
<dbReference type="Proteomes" id="UP000245119">
    <property type="component" value="Linkage Group LG7"/>
</dbReference>
<dbReference type="InterPro" id="IPR027417">
    <property type="entry name" value="P-loop_NTPase"/>
</dbReference>
<keyword evidence="7" id="KW-0547">Nucleotide-binding</keyword>
<dbReference type="PROSITE" id="PS00211">
    <property type="entry name" value="ABC_TRANSPORTER_1"/>
    <property type="match status" value="1"/>
</dbReference>
<evidence type="ECO:0000313" key="16">
    <source>
        <dbReference type="EMBL" id="PVD26852.1"/>
    </source>
</evidence>
<evidence type="ECO:0000256" key="5">
    <source>
        <dbReference type="ARBA" id="ARBA00022692"/>
    </source>
</evidence>
<gene>
    <name evidence="16" type="ORF">C0Q70_12000</name>
</gene>
<comment type="subcellular location">
    <subcellularLocation>
        <location evidence="1">Vacuole membrane</location>
        <topology evidence="1">Multi-pass membrane protein</topology>
    </subcellularLocation>
</comment>
<dbReference type="Pfam" id="PF00005">
    <property type="entry name" value="ABC_tran"/>
    <property type="match status" value="1"/>
</dbReference>
<dbReference type="InterPro" id="IPR036640">
    <property type="entry name" value="ABC1_TM_sf"/>
</dbReference>
<dbReference type="EMBL" id="PZQS01000007">
    <property type="protein sequence ID" value="PVD26852.1"/>
    <property type="molecule type" value="Genomic_DNA"/>
</dbReference>
<evidence type="ECO:0000256" key="8">
    <source>
        <dbReference type="ARBA" id="ARBA00022840"/>
    </source>
</evidence>
<evidence type="ECO:0000259" key="14">
    <source>
        <dbReference type="PROSITE" id="PS50893"/>
    </source>
</evidence>
<feature type="transmembrane region" description="Helical" evidence="13">
    <location>
        <begin position="456"/>
        <end position="479"/>
    </location>
</feature>
<protein>
    <recommendedName>
        <fullName evidence="11">ABC-type glutathione-S-conjugate transporter</fullName>
        <ecNumber evidence="11">7.6.2.3</ecNumber>
    </recommendedName>
</protein>
<feature type="transmembrane region" description="Helical" evidence="13">
    <location>
        <begin position="101"/>
        <end position="120"/>
    </location>
</feature>
<accession>A0A2T7P0A4</accession>
<dbReference type="FunFam" id="3.40.50.300:FF:000293">
    <property type="entry name" value="ATP binding cassette subfamily C member 1"/>
    <property type="match status" value="1"/>
</dbReference>
<evidence type="ECO:0000256" key="13">
    <source>
        <dbReference type="SAM" id="Phobius"/>
    </source>
</evidence>
<dbReference type="InterPro" id="IPR056227">
    <property type="entry name" value="TMD0_ABC"/>
</dbReference>
<reference evidence="16 17" key="1">
    <citation type="submission" date="2018-04" db="EMBL/GenBank/DDBJ databases">
        <title>The genome of golden apple snail Pomacea canaliculata provides insight into stress tolerance and invasive adaptation.</title>
        <authorList>
            <person name="Liu C."/>
            <person name="Liu B."/>
            <person name="Ren Y."/>
            <person name="Zhang Y."/>
            <person name="Wang H."/>
            <person name="Li S."/>
            <person name="Jiang F."/>
            <person name="Yin L."/>
            <person name="Zhang G."/>
            <person name="Qian W."/>
            <person name="Fan W."/>
        </authorList>
    </citation>
    <scope>NUCLEOTIDE SEQUENCE [LARGE SCALE GENOMIC DNA]</scope>
    <source>
        <strain evidence="16">SZHN2017</strain>
        <tissue evidence="16">Muscle</tissue>
    </source>
</reference>
<dbReference type="CDD" id="cd18595">
    <property type="entry name" value="ABC_6TM_MRP1_2_3_6_D1_like"/>
    <property type="match status" value="1"/>
</dbReference>
<feature type="transmembrane region" description="Helical" evidence="13">
    <location>
        <begin position="570"/>
        <end position="590"/>
    </location>
</feature>
<dbReference type="InterPro" id="IPR017871">
    <property type="entry name" value="ABC_transporter-like_CS"/>
</dbReference>
<dbReference type="AlphaFoldDB" id="A0A2T7P0A4"/>
<dbReference type="InterPro" id="IPR011527">
    <property type="entry name" value="ABC1_TM_dom"/>
</dbReference>
<evidence type="ECO:0000256" key="1">
    <source>
        <dbReference type="ARBA" id="ARBA00004128"/>
    </source>
</evidence>
<dbReference type="EC" id="7.6.2.3" evidence="11"/>
<dbReference type="FunFam" id="1.20.1560.10:FF:000020">
    <property type="entry name" value="ABC metal ion transporter"/>
    <property type="match status" value="1"/>
</dbReference>
<dbReference type="GO" id="GO:0016887">
    <property type="term" value="F:ATP hydrolysis activity"/>
    <property type="evidence" value="ECO:0007669"/>
    <property type="project" value="InterPro"/>
</dbReference>
<evidence type="ECO:0000256" key="2">
    <source>
        <dbReference type="ARBA" id="ARBA00009726"/>
    </source>
</evidence>
<comment type="caution">
    <text evidence="16">The sequence shown here is derived from an EMBL/GenBank/DDBJ whole genome shotgun (WGS) entry which is preliminary data.</text>
</comment>
<evidence type="ECO:0000256" key="11">
    <source>
        <dbReference type="ARBA" id="ARBA00024220"/>
    </source>
</evidence>
<dbReference type="Pfam" id="PF00664">
    <property type="entry name" value="ABC_membrane"/>
    <property type="match status" value="1"/>
</dbReference>
<dbReference type="PANTHER" id="PTHR24223:SF443">
    <property type="entry name" value="MULTIDRUG-RESISTANCE LIKE PROTEIN 1, ISOFORM I"/>
    <property type="match status" value="1"/>
</dbReference>
<feature type="transmembrane region" description="Helical" evidence="13">
    <location>
        <begin position="132"/>
        <end position="150"/>
    </location>
</feature>
<dbReference type="CDD" id="cd03250">
    <property type="entry name" value="ABCC_MRP_domain1"/>
    <property type="match status" value="1"/>
</dbReference>
<evidence type="ECO:0000256" key="3">
    <source>
        <dbReference type="ARBA" id="ARBA00022448"/>
    </source>
</evidence>
<dbReference type="GO" id="GO:0005524">
    <property type="term" value="F:ATP binding"/>
    <property type="evidence" value="ECO:0007669"/>
    <property type="project" value="UniProtKB-KW"/>
</dbReference>
<evidence type="ECO:0000256" key="10">
    <source>
        <dbReference type="ARBA" id="ARBA00023136"/>
    </source>
</evidence>
<feature type="transmembrane region" description="Helical" evidence="13">
    <location>
        <begin position="351"/>
        <end position="371"/>
    </location>
</feature>
<dbReference type="GO" id="GO:0000323">
    <property type="term" value="C:lytic vacuole"/>
    <property type="evidence" value="ECO:0007669"/>
    <property type="project" value="UniProtKB-ARBA"/>
</dbReference>
<dbReference type="GO" id="GO:0015431">
    <property type="term" value="F:ABC-type glutathione S-conjugate transporter activity"/>
    <property type="evidence" value="ECO:0007669"/>
    <property type="project" value="UniProtKB-EC"/>
</dbReference>
<feature type="transmembrane region" description="Helical" evidence="13">
    <location>
        <begin position="1011"/>
        <end position="1038"/>
    </location>
</feature>
<keyword evidence="8" id="KW-0067">ATP-binding</keyword>
<dbReference type="PANTHER" id="PTHR24223">
    <property type="entry name" value="ATP-BINDING CASSETTE SUB-FAMILY C"/>
    <property type="match status" value="1"/>
</dbReference>
<name>A0A2T7P0A4_POMCA</name>
<keyword evidence="17" id="KW-1185">Reference proteome</keyword>
<evidence type="ECO:0000259" key="15">
    <source>
        <dbReference type="PROSITE" id="PS50929"/>
    </source>
</evidence>
<dbReference type="Gene3D" id="1.20.1560.10">
    <property type="entry name" value="ABC transporter type 1, transmembrane domain"/>
    <property type="match status" value="1"/>
</dbReference>
<feature type="transmembrane region" description="Helical" evidence="13">
    <location>
        <begin position="30"/>
        <end position="51"/>
    </location>
</feature>
<dbReference type="InterPro" id="IPR050173">
    <property type="entry name" value="ABC_transporter_C-like"/>
</dbReference>
<keyword evidence="3" id="KW-0813">Transport</keyword>
<evidence type="ECO:0000256" key="4">
    <source>
        <dbReference type="ARBA" id="ARBA00022554"/>
    </source>
</evidence>
<keyword evidence="6" id="KW-0677">Repeat</keyword>